<evidence type="ECO:0000313" key="2">
    <source>
        <dbReference type="EMBL" id="GER45896.1"/>
    </source>
</evidence>
<dbReference type="Proteomes" id="UP000325081">
    <property type="component" value="Unassembled WGS sequence"/>
</dbReference>
<organism evidence="2 3">
    <name type="scientific">Striga asiatica</name>
    <name type="common">Asiatic witchweed</name>
    <name type="synonym">Buchnera asiatica</name>
    <dbReference type="NCBI Taxonomy" id="4170"/>
    <lineage>
        <taxon>Eukaryota</taxon>
        <taxon>Viridiplantae</taxon>
        <taxon>Streptophyta</taxon>
        <taxon>Embryophyta</taxon>
        <taxon>Tracheophyta</taxon>
        <taxon>Spermatophyta</taxon>
        <taxon>Magnoliopsida</taxon>
        <taxon>eudicotyledons</taxon>
        <taxon>Gunneridae</taxon>
        <taxon>Pentapetalae</taxon>
        <taxon>asterids</taxon>
        <taxon>lamiids</taxon>
        <taxon>Lamiales</taxon>
        <taxon>Orobanchaceae</taxon>
        <taxon>Buchnereae</taxon>
        <taxon>Striga</taxon>
    </lineage>
</organism>
<proteinExistence type="predicted"/>
<name>A0A5A7QLM4_STRAF</name>
<dbReference type="AlphaFoldDB" id="A0A5A7QLM4"/>
<comment type="caution">
    <text evidence="2">The sequence shown here is derived from an EMBL/GenBank/DDBJ whole genome shotgun (WGS) entry which is preliminary data.</text>
</comment>
<feature type="region of interest" description="Disordered" evidence="1">
    <location>
        <begin position="121"/>
        <end position="148"/>
    </location>
</feature>
<keyword evidence="3" id="KW-1185">Reference proteome</keyword>
<evidence type="ECO:0000256" key="1">
    <source>
        <dbReference type="SAM" id="MobiDB-lite"/>
    </source>
</evidence>
<gene>
    <name evidence="2" type="ORF">STAS_22882</name>
</gene>
<sequence>MTAHWRGEVVDSHRAAAITIREAAPVRFFLYTAAGPNSSGGSVRVLAAGSGLPGETRGCCYLSARETSRADHVATCEKNSRHKVDVDGAAREGFTILRIFYCDLLAGEAHVRHVYGDETSQRFGAEDDPTEPTARRKEQVSGGGLTKEVRRESPLGVVHGRPECATEAELLWRELREWLWRVASASSWLRVLPAVAAVVQRRQGQRRREE</sequence>
<dbReference type="EMBL" id="BKCP01007393">
    <property type="protein sequence ID" value="GER45896.1"/>
    <property type="molecule type" value="Genomic_DNA"/>
</dbReference>
<evidence type="ECO:0000313" key="3">
    <source>
        <dbReference type="Proteomes" id="UP000325081"/>
    </source>
</evidence>
<accession>A0A5A7QLM4</accession>
<reference evidence="3" key="1">
    <citation type="journal article" date="2019" name="Curr. Biol.">
        <title>Genome Sequence of Striga asiatica Provides Insight into the Evolution of Plant Parasitism.</title>
        <authorList>
            <person name="Yoshida S."/>
            <person name="Kim S."/>
            <person name="Wafula E.K."/>
            <person name="Tanskanen J."/>
            <person name="Kim Y.M."/>
            <person name="Honaas L."/>
            <person name="Yang Z."/>
            <person name="Spallek T."/>
            <person name="Conn C.E."/>
            <person name="Ichihashi Y."/>
            <person name="Cheong K."/>
            <person name="Cui S."/>
            <person name="Der J.P."/>
            <person name="Gundlach H."/>
            <person name="Jiao Y."/>
            <person name="Hori C."/>
            <person name="Ishida J.K."/>
            <person name="Kasahara H."/>
            <person name="Kiba T."/>
            <person name="Kim M.S."/>
            <person name="Koo N."/>
            <person name="Laohavisit A."/>
            <person name="Lee Y.H."/>
            <person name="Lumba S."/>
            <person name="McCourt P."/>
            <person name="Mortimer J.C."/>
            <person name="Mutuku J.M."/>
            <person name="Nomura T."/>
            <person name="Sasaki-Sekimoto Y."/>
            <person name="Seto Y."/>
            <person name="Wang Y."/>
            <person name="Wakatake T."/>
            <person name="Sakakibara H."/>
            <person name="Demura T."/>
            <person name="Yamaguchi S."/>
            <person name="Yoneyama K."/>
            <person name="Manabe R.I."/>
            <person name="Nelson D.C."/>
            <person name="Schulman A.H."/>
            <person name="Timko M.P."/>
            <person name="dePamphilis C.W."/>
            <person name="Choi D."/>
            <person name="Shirasu K."/>
        </authorList>
    </citation>
    <scope>NUCLEOTIDE SEQUENCE [LARGE SCALE GENOMIC DNA]</scope>
    <source>
        <strain evidence="3">cv. UVA1</strain>
    </source>
</reference>
<protein>
    <submittedName>
        <fullName evidence="2">Mitochondrial distribution and morphology protein 12</fullName>
    </submittedName>
</protein>